<organism evidence="1 2">
    <name type="scientific">Cyberlindnera fabianii</name>
    <name type="common">Yeast</name>
    <name type="synonym">Hansenula fabianii</name>
    <dbReference type="NCBI Taxonomy" id="36022"/>
    <lineage>
        <taxon>Eukaryota</taxon>
        <taxon>Fungi</taxon>
        <taxon>Dikarya</taxon>
        <taxon>Ascomycota</taxon>
        <taxon>Saccharomycotina</taxon>
        <taxon>Saccharomycetes</taxon>
        <taxon>Phaffomycetales</taxon>
        <taxon>Phaffomycetaceae</taxon>
        <taxon>Cyberlindnera</taxon>
    </lineage>
</organism>
<dbReference type="Proteomes" id="UP000189513">
    <property type="component" value="Unassembled WGS sequence"/>
</dbReference>
<reference evidence="2" key="1">
    <citation type="journal article" date="2017" name="Genome Announc.">
        <title>Genome sequences of Cyberlindnera fabianii 65, Pichia kudriavzevii 129, and Saccharomyces cerevisiae 131 isolated from fermented masau fruits in Zimbabwe.</title>
        <authorList>
            <person name="van Rijswijck I.M.H."/>
            <person name="Derks M.F.L."/>
            <person name="Abee T."/>
            <person name="de Ridder D."/>
            <person name="Smid E.J."/>
        </authorList>
    </citation>
    <scope>NUCLEOTIDE SEQUENCE [LARGE SCALE GENOMIC DNA]</scope>
    <source>
        <strain evidence="2">65</strain>
    </source>
</reference>
<name>A0A1V2L170_CYBFA</name>
<evidence type="ECO:0000313" key="1">
    <source>
        <dbReference type="EMBL" id="ONH65335.1"/>
    </source>
</evidence>
<dbReference type="VEuPathDB" id="FungiDB:BON22_4817"/>
<keyword evidence="2" id="KW-1185">Reference proteome</keyword>
<accession>A0A1V2L170</accession>
<dbReference type="AlphaFoldDB" id="A0A1V2L170"/>
<comment type="caution">
    <text evidence="1">The sequence shown here is derived from an EMBL/GenBank/DDBJ whole genome shotgun (WGS) entry which is preliminary data.</text>
</comment>
<sequence length="256" mass="28403">MGLFENFDTQKKPNKNLVIISYSATTFPQTIIQALQRSTKQPPQSFHIGYTFATGDNDDLINIYTLQTPSETALALVGKPDLCVYVFDYNDDPHTWIDSISKTPCTEGPVLILVVNQSKVNVLIEQDVHEAIQLALRTVCLKEGYSLLYTSDIKLIRKVVTAKLSGSSLGSIAMSDYRDMFLDAGTDSWPKIAALAEGVTPEELEETAAEWRSPTGPVLTRFKEHVAPRSHKEDAAKTKKQTISSLPTYSEFINSL</sequence>
<protein>
    <submittedName>
        <fullName evidence="1">Cytoplasmic dynein 1 light intermediate chain 2</fullName>
    </submittedName>
</protein>
<gene>
    <name evidence="1" type="ORF">BON22_4817</name>
</gene>
<proteinExistence type="predicted"/>
<evidence type="ECO:0000313" key="2">
    <source>
        <dbReference type="Proteomes" id="UP000189513"/>
    </source>
</evidence>
<dbReference type="EMBL" id="MPUK01000012">
    <property type="protein sequence ID" value="ONH65335.1"/>
    <property type="molecule type" value="Genomic_DNA"/>
</dbReference>